<evidence type="ECO:0000259" key="6">
    <source>
        <dbReference type="PROSITE" id="PS51123"/>
    </source>
</evidence>
<dbReference type="Pfam" id="PF00691">
    <property type="entry name" value="OmpA"/>
    <property type="match status" value="1"/>
</dbReference>
<feature type="signal peptide" evidence="5">
    <location>
        <begin position="1"/>
        <end position="21"/>
    </location>
</feature>
<dbReference type="RefSeq" id="WP_173176107.1">
    <property type="nucleotide sequence ID" value="NZ_AP023189.1"/>
</dbReference>
<evidence type="ECO:0000313" key="10">
    <source>
        <dbReference type="Proteomes" id="UP001054892"/>
    </source>
</evidence>
<keyword evidence="10" id="KW-1185">Reference proteome</keyword>
<dbReference type="PANTHER" id="PTHR30329:SF21">
    <property type="entry name" value="LIPOPROTEIN YIAD-RELATED"/>
    <property type="match status" value="1"/>
</dbReference>
<dbReference type="Proteomes" id="UP001054892">
    <property type="component" value="Unassembled WGS sequence"/>
</dbReference>
<keyword evidence="2 4" id="KW-0472">Membrane</keyword>
<dbReference type="CDD" id="cd07185">
    <property type="entry name" value="OmpA_C-like"/>
    <property type="match status" value="1"/>
</dbReference>
<dbReference type="Proteomes" id="UP000509383">
    <property type="component" value="Chromosome"/>
</dbReference>
<evidence type="ECO:0000256" key="4">
    <source>
        <dbReference type="PROSITE-ProRule" id="PRU00473"/>
    </source>
</evidence>
<feature type="domain" description="OmpA-like" evidence="6">
    <location>
        <begin position="133"/>
        <end position="250"/>
    </location>
</feature>
<dbReference type="InterPro" id="IPR006665">
    <property type="entry name" value="OmpA-like"/>
</dbReference>
<sequence>MNKLITVSALSVLSLALVACASKPNPNLDQARSNYSELQAEPQASTLAALETKEAGDMLSRAEQAYADKQDQVQVDQLAYLTNQRVELARQTIKQKAAEEALANAPAQRTQAQLDARNQQVDVLVNQLKAKQTDRGQVVTLGDVLFEVDRAELTPNGINNVQQLGNFLVQNPDRQVVVEGFTDNTGTVDHNLRLSQARADSVRRALVAMGVNPTRVTTHGFGKDYPVASNDTASSRSLNRRVEVTIANGPGPVAPRAAL</sequence>
<proteinExistence type="predicted"/>
<name>A0A6J4EBA9_9PSED</name>
<dbReference type="AlphaFoldDB" id="A0A6J4EBA9"/>
<dbReference type="InterPro" id="IPR006664">
    <property type="entry name" value="OMP_bac"/>
</dbReference>
<feature type="chain" id="PRO_5027076126" evidence="5">
    <location>
        <begin position="22"/>
        <end position="259"/>
    </location>
</feature>
<protein>
    <submittedName>
        <fullName evidence="7">Porin</fullName>
    </submittedName>
</protein>
<evidence type="ECO:0000313" key="8">
    <source>
        <dbReference type="EMBL" id="GJN50719.1"/>
    </source>
</evidence>
<dbReference type="Gene3D" id="3.30.1330.60">
    <property type="entry name" value="OmpA-like domain"/>
    <property type="match status" value="1"/>
</dbReference>
<dbReference type="InterPro" id="IPR036737">
    <property type="entry name" value="OmpA-like_sf"/>
</dbReference>
<dbReference type="PRINTS" id="PR01021">
    <property type="entry name" value="OMPADOMAIN"/>
</dbReference>
<dbReference type="Pfam" id="PF14346">
    <property type="entry name" value="DUF4398"/>
    <property type="match status" value="1"/>
</dbReference>
<keyword evidence="3" id="KW-0998">Cell outer membrane</keyword>
<comment type="subcellular location">
    <subcellularLocation>
        <location evidence="1">Cell outer membrane</location>
    </subcellularLocation>
</comment>
<keyword evidence="5" id="KW-0732">Signal</keyword>
<reference evidence="7 9" key="1">
    <citation type="submission" date="2020-05" db="EMBL/GenBank/DDBJ databases">
        <title>Characterization of novel class B3 metallo-beta-lactamase from novel Pseudomonas species.</title>
        <authorList>
            <person name="Yamada K."/>
            <person name="Aoki K."/>
            <person name="Ishii Y."/>
        </authorList>
    </citation>
    <scope>NUCLEOTIDE SEQUENCE [LARGE SCALE GENOMIC DNA]</scope>
    <source>
        <strain evidence="7 9">TUM18999</strain>
        <strain evidence="8 10">TUM20286</strain>
    </source>
</reference>
<evidence type="ECO:0000313" key="9">
    <source>
        <dbReference type="Proteomes" id="UP000509383"/>
    </source>
</evidence>
<dbReference type="EMBL" id="BQKM01000001">
    <property type="protein sequence ID" value="GJN50719.1"/>
    <property type="molecule type" value="Genomic_DNA"/>
</dbReference>
<gene>
    <name evidence="7" type="primary">lptF</name>
    <name evidence="7" type="ORF">TUM18999_47370</name>
    <name evidence="8" type="ORF">TUM20286_04710</name>
</gene>
<dbReference type="SUPFAM" id="SSF103088">
    <property type="entry name" value="OmpA-like"/>
    <property type="match status" value="1"/>
</dbReference>
<evidence type="ECO:0000256" key="2">
    <source>
        <dbReference type="ARBA" id="ARBA00023136"/>
    </source>
</evidence>
<dbReference type="InterPro" id="IPR025511">
    <property type="entry name" value="DUF4398"/>
</dbReference>
<evidence type="ECO:0000256" key="5">
    <source>
        <dbReference type="SAM" id="SignalP"/>
    </source>
</evidence>
<organism evidence="7 9">
    <name type="scientific">Pseudomonas tohonis</name>
    <dbReference type="NCBI Taxonomy" id="2725477"/>
    <lineage>
        <taxon>Bacteria</taxon>
        <taxon>Pseudomonadati</taxon>
        <taxon>Pseudomonadota</taxon>
        <taxon>Gammaproteobacteria</taxon>
        <taxon>Pseudomonadales</taxon>
        <taxon>Pseudomonadaceae</taxon>
        <taxon>Pseudomonas</taxon>
    </lineage>
</organism>
<dbReference type="GO" id="GO:0009279">
    <property type="term" value="C:cell outer membrane"/>
    <property type="evidence" value="ECO:0007669"/>
    <property type="project" value="UniProtKB-SubCell"/>
</dbReference>
<evidence type="ECO:0000256" key="1">
    <source>
        <dbReference type="ARBA" id="ARBA00004442"/>
    </source>
</evidence>
<dbReference type="PROSITE" id="PS51123">
    <property type="entry name" value="OMPA_2"/>
    <property type="match status" value="1"/>
</dbReference>
<dbReference type="PANTHER" id="PTHR30329">
    <property type="entry name" value="STATOR ELEMENT OF FLAGELLAR MOTOR COMPLEX"/>
    <property type="match status" value="1"/>
</dbReference>
<accession>A0A6J4EBA9</accession>
<evidence type="ECO:0000256" key="3">
    <source>
        <dbReference type="ARBA" id="ARBA00023237"/>
    </source>
</evidence>
<dbReference type="KEGG" id="ptw:TUM18999_47370"/>
<dbReference type="EMBL" id="AP023189">
    <property type="protein sequence ID" value="BCG26546.1"/>
    <property type="molecule type" value="Genomic_DNA"/>
</dbReference>
<dbReference type="PROSITE" id="PS51257">
    <property type="entry name" value="PROKAR_LIPOPROTEIN"/>
    <property type="match status" value="1"/>
</dbReference>
<evidence type="ECO:0000313" key="7">
    <source>
        <dbReference type="EMBL" id="BCG26546.1"/>
    </source>
</evidence>
<dbReference type="InterPro" id="IPR050330">
    <property type="entry name" value="Bact_OuterMem_StrucFunc"/>
</dbReference>